<evidence type="ECO:0000313" key="2">
    <source>
        <dbReference type="Proteomes" id="UP001320706"/>
    </source>
</evidence>
<sequence length="996" mass="104177">MHVVTASHGSSSSGVTSTETLSIESNWPNYHIPFRVVYGVMSSYSWKPLLAGILAIMLQFPGKATAMSTFQALNPRRYKAPSTRSLNTSTGITSAHPSTNTPYTWVETIITASVKDHTVVGIESSPIGHSLPRTAMVVNSMGMGRRSLVVLHTLSTFLTSTRDWNTSATEAQSVTTTSLTPGTALRNSTQNITVPWETICSSSSSIPGLQLHCQPHEGWQPCYAACPEDDSACYTAASSIGATCGLQWAAYWSASDSWCTASCQSSLVPSTITTSTVRYPSTSVAKDSYSYIYTLGPPYAYMETSIVTPKYVFGDPTTIFNYSTTLSLEWNEWTVSRPCCPFLGVKYITCSPCVIFGGTVQMYYWPETSSIESTANGTHSRLSGKSNSMTVRTAITKNMTLTSPTVYIYLETAFATDNCGQVGQRHTGSMLAMDPSHVSSLSFDAQFSILGIPTSYFTPQPIHYRDIQGIVPVSAYEAQSSCRVPGPGGCPIIYPDYAPMLSVPPQIRELDSAWASCGLDLHGLYDPPVALAEGTLDTPTYVPTSATPSPSSFTAVPETDPYVGHSTTVVPTPQETPLLPSTTTSLTLQGTTKASSDDTSGLQARSSASMASDNSRLASKESRSTSPRTSYSSGEVRSTVSQETTLPPSWTSSPHQATQLSSLITTSSSTKGIGDYIASALGMMASHASAPPVTDSPDAATSLSSIDRTSVRAGGEWSGISRMPAAASSDMSIASSVVFTANTYAASSEHSNVVVVDGVSVTLANLQPGASTEPDTIIVNTKTLVFTPIGSSAYAIGSQTISVGGEMTVSGYTVSVIPPATATTDGSVSRTPLAIHSGSDPAPVHIYSVDPADIVIGTKTLRPGASITISGDTIALDASSNLVIDGSTAGAVTHSSTEQPLLPTGSLTIISGETSSRDAEHTELSVVSQSSTAKSGPASETQTGTVTTEALGAAKLSMGATLATSTSGAEEAAGSQPSLALILYLLNGILLWGGML</sequence>
<comment type="caution">
    <text evidence="1">The sequence shown here is derived from an EMBL/GenBank/DDBJ whole genome shotgun (WGS) entry which is preliminary data.</text>
</comment>
<proteinExistence type="predicted"/>
<dbReference type="EMBL" id="JAMKPW020000013">
    <property type="protein sequence ID" value="KAK8211480.1"/>
    <property type="molecule type" value="Genomic_DNA"/>
</dbReference>
<reference evidence="1" key="1">
    <citation type="submission" date="2024-02" db="EMBL/GenBank/DDBJ databases">
        <title>Metagenome Assembled Genome of Zalaria obscura JY119.</title>
        <authorList>
            <person name="Vighnesh L."/>
            <person name="Jagadeeshwari U."/>
            <person name="Venkata Ramana C."/>
            <person name="Sasikala C."/>
        </authorList>
    </citation>
    <scope>NUCLEOTIDE SEQUENCE</scope>
    <source>
        <strain evidence="1">JY119</strain>
    </source>
</reference>
<dbReference type="Proteomes" id="UP001320706">
    <property type="component" value="Unassembled WGS sequence"/>
</dbReference>
<evidence type="ECO:0000313" key="1">
    <source>
        <dbReference type="EMBL" id="KAK8211480.1"/>
    </source>
</evidence>
<keyword evidence="2" id="KW-1185">Reference proteome</keyword>
<accession>A0ACC3SI93</accession>
<name>A0ACC3SI93_9PEZI</name>
<gene>
    <name evidence="1" type="ORF">M8818_003133</name>
</gene>
<protein>
    <submittedName>
        <fullName evidence="1">Uncharacterized protein</fullName>
    </submittedName>
</protein>
<organism evidence="1 2">
    <name type="scientific">Zalaria obscura</name>
    <dbReference type="NCBI Taxonomy" id="2024903"/>
    <lineage>
        <taxon>Eukaryota</taxon>
        <taxon>Fungi</taxon>
        <taxon>Dikarya</taxon>
        <taxon>Ascomycota</taxon>
        <taxon>Pezizomycotina</taxon>
        <taxon>Dothideomycetes</taxon>
        <taxon>Dothideomycetidae</taxon>
        <taxon>Dothideales</taxon>
        <taxon>Zalariaceae</taxon>
        <taxon>Zalaria</taxon>
    </lineage>
</organism>